<gene>
    <name evidence="1" type="ORF">TVAG_195810</name>
</gene>
<evidence type="ECO:0000313" key="2">
    <source>
        <dbReference type="Proteomes" id="UP000001542"/>
    </source>
</evidence>
<dbReference type="RefSeq" id="XP_001316211.1">
    <property type="nucleotide sequence ID" value="XM_001316176.1"/>
</dbReference>
<reference evidence="1" key="2">
    <citation type="journal article" date="2007" name="Science">
        <title>Draft genome sequence of the sexually transmitted pathogen Trichomonas vaginalis.</title>
        <authorList>
            <person name="Carlton J.M."/>
            <person name="Hirt R.P."/>
            <person name="Silva J.C."/>
            <person name="Delcher A.L."/>
            <person name="Schatz M."/>
            <person name="Zhao Q."/>
            <person name="Wortman J.R."/>
            <person name="Bidwell S.L."/>
            <person name="Alsmark U.C.M."/>
            <person name="Besteiro S."/>
            <person name="Sicheritz-Ponten T."/>
            <person name="Noel C.J."/>
            <person name="Dacks J.B."/>
            <person name="Foster P.G."/>
            <person name="Simillion C."/>
            <person name="Van de Peer Y."/>
            <person name="Miranda-Saavedra D."/>
            <person name="Barton G.J."/>
            <person name="Westrop G.D."/>
            <person name="Mueller S."/>
            <person name="Dessi D."/>
            <person name="Fiori P.L."/>
            <person name="Ren Q."/>
            <person name="Paulsen I."/>
            <person name="Zhang H."/>
            <person name="Bastida-Corcuera F.D."/>
            <person name="Simoes-Barbosa A."/>
            <person name="Brown M.T."/>
            <person name="Hayes R.D."/>
            <person name="Mukherjee M."/>
            <person name="Okumura C.Y."/>
            <person name="Schneider R."/>
            <person name="Smith A.J."/>
            <person name="Vanacova S."/>
            <person name="Villalvazo M."/>
            <person name="Haas B.J."/>
            <person name="Pertea M."/>
            <person name="Feldblyum T.V."/>
            <person name="Utterback T.R."/>
            <person name="Shu C.L."/>
            <person name="Osoegawa K."/>
            <person name="de Jong P.J."/>
            <person name="Hrdy I."/>
            <person name="Horvathova L."/>
            <person name="Zubacova Z."/>
            <person name="Dolezal P."/>
            <person name="Malik S.B."/>
            <person name="Logsdon J.M. Jr."/>
            <person name="Henze K."/>
            <person name="Gupta A."/>
            <person name="Wang C.C."/>
            <person name="Dunne R.L."/>
            <person name="Upcroft J.A."/>
            <person name="Upcroft P."/>
            <person name="White O."/>
            <person name="Salzberg S.L."/>
            <person name="Tang P."/>
            <person name="Chiu C.-H."/>
            <person name="Lee Y.-S."/>
            <person name="Embley T.M."/>
            <person name="Coombs G.H."/>
            <person name="Mottram J.C."/>
            <person name="Tachezy J."/>
            <person name="Fraser-Liggett C.M."/>
            <person name="Johnson P.J."/>
        </authorList>
    </citation>
    <scope>NUCLEOTIDE SEQUENCE [LARGE SCALE GENOMIC DNA]</scope>
    <source>
        <strain evidence="1">G3</strain>
    </source>
</reference>
<dbReference type="AlphaFoldDB" id="A2ETM0"/>
<reference evidence="1" key="1">
    <citation type="submission" date="2006-10" db="EMBL/GenBank/DDBJ databases">
        <authorList>
            <person name="Amadeo P."/>
            <person name="Zhao Q."/>
            <person name="Wortman J."/>
            <person name="Fraser-Liggett C."/>
            <person name="Carlton J."/>
        </authorList>
    </citation>
    <scope>NUCLEOTIDE SEQUENCE</scope>
    <source>
        <strain evidence="1">G3</strain>
    </source>
</reference>
<name>A2ETM0_TRIV3</name>
<dbReference type="SMR" id="A2ETM0"/>
<dbReference type="SUPFAM" id="SSF48371">
    <property type="entry name" value="ARM repeat"/>
    <property type="match status" value="1"/>
</dbReference>
<dbReference type="EMBL" id="DS113488">
    <property type="protein sequence ID" value="EAY03988.1"/>
    <property type="molecule type" value="Genomic_DNA"/>
</dbReference>
<keyword evidence="2" id="KW-1185">Reference proteome</keyword>
<proteinExistence type="predicted"/>
<evidence type="ECO:0000313" key="1">
    <source>
        <dbReference type="EMBL" id="EAY03988.1"/>
    </source>
</evidence>
<dbReference type="InParanoid" id="A2ETM0"/>
<sequence>MLTQTRTYANEDIFFIGDYHSKFTTSTLASQGVGLVESCKNALDETDYSEVATLMYKIGNMIKSTNVNKDIMIFFINTASELLTQSIPKRLLINSLWFLTQAFIHCNNIFMNTVSMESLIVTLLSIEETDSGVKRSLIILISNLVTKKEAIQAIIESINPEVLIQFLTNYENLEELNQFLRNLFRIGLNEELFSVILDWMQNHVEFDVIVDCLSISAKFIDNLTSFLEEHGIIKSAKDTLEVCSSKTVSSCFRILGIGQSMKISDFNIGTSKNMNDNTVLTGVWALINSSNIGDEEIISEFMINIVQTIILNESRSYKCRQMSAFLVSKYIYYCGESTQDVLKILAQFANSEPSNAEITASILNSIVECELCEEMFEFLGESIEDILAASENQNLSEAASRYIEQLEKND</sequence>
<dbReference type="KEGG" id="tva:4761837"/>
<dbReference type="Proteomes" id="UP000001542">
    <property type="component" value="Unassembled WGS sequence"/>
</dbReference>
<dbReference type="VEuPathDB" id="TrichDB:TVAGG3_0404040"/>
<accession>A2ETM0</accession>
<organism evidence="1 2">
    <name type="scientific">Trichomonas vaginalis (strain ATCC PRA-98 / G3)</name>
    <dbReference type="NCBI Taxonomy" id="412133"/>
    <lineage>
        <taxon>Eukaryota</taxon>
        <taxon>Metamonada</taxon>
        <taxon>Parabasalia</taxon>
        <taxon>Trichomonadida</taxon>
        <taxon>Trichomonadidae</taxon>
        <taxon>Trichomonas</taxon>
    </lineage>
</organism>
<protein>
    <submittedName>
        <fullName evidence="1">Uncharacterized protein</fullName>
    </submittedName>
</protein>
<dbReference type="VEuPathDB" id="TrichDB:TVAG_195810"/>
<dbReference type="InterPro" id="IPR016024">
    <property type="entry name" value="ARM-type_fold"/>
</dbReference>